<dbReference type="EMBL" id="CP000934">
    <property type="protein sequence ID" value="ACE85962.1"/>
    <property type="molecule type" value="Genomic_DNA"/>
</dbReference>
<dbReference type="KEGG" id="cja:CJA_0932"/>
<name>B3PLA8_CELJU</name>
<evidence type="ECO:0000313" key="3">
    <source>
        <dbReference type="EMBL" id="ACE85962.1"/>
    </source>
</evidence>
<proteinExistence type="predicted"/>
<dbReference type="STRING" id="498211.CJA_0932"/>
<dbReference type="Proteomes" id="UP000001036">
    <property type="component" value="Chromosome"/>
</dbReference>
<sequence>MKNLHTVFTLGLFMSIGHSALAADSVGNASTALKHSGQAVKHGAIASGQLASGVVAVPLVIAGEVGELSGKAGKALLDIATDAPPLEVSETALTAAPSPAEVMGTRTADEQLR</sequence>
<accession>B3PLA8</accession>
<keyword evidence="2" id="KW-0732">Signal</keyword>
<organism evidence="3 4">
    <name type="scientific">Cellvibrio japonicus (strain Ueda107)</name>
    <name type="common">Pseudomonas fluorescens subsp. cellulosa</name>
    <dbReference type="NCBI Taxonomy" id="498211"/>
    <lineage>
        <taxon>Bacteria</taxon>
        <taxon>Pseudomonadati</taxon>
        <taxon>Pseudomonadota</taxon>
        <taxon>Gammaproteobacteria</taxon>
        <taxon>Cellvibrionales</taxon>
        <taxon>Cellvibrionaceae</taxon>
        <taxon>Cellvibrio</taxon>
    </lineage>
</organism>
<protein>
    <submittedName>
        <fullName evidence="3">Uncharacterized protein</fullName>
    </submittedName>
</protein>
<reference evidence="3 4" key="1">
    <citation type="journal article" date="2008" name="J. Bacteriol.">
        <title>Insights into plant cell wall degradation from the genome sequence of the soil bacterium Cellvibrio japonicus.</title>
        <authorList>
            <person name="Deboy R.T."/>
            <person name="Mongodin E.F."/>
            <person name="Fouts D.E."/>
            <person name="Tailford L.E."/>
            <person name="Khouri H."/>
            <person name="Emerson J.B."/>
            <person name="Mohamoud Y."/>
            <person name="Watkins K."/>
            <person name="Henrissat B."/>
            <person name="Gilbert H.J."/>
            <person name="Nelson K.E."/>
        </authorList>
    </citation>
    <scope>NUCLEOTIDE SEQUENCE [LARGE SCALE GENOMIC DNA]</scope>
    <source>
        <strain evidence="3 4">Ueda107</strain>
    </source>
</reference>
<dbReference type="HOGENOM" id="CLU_2129000_0_0_6"/>
<feature type="chain" id="PRO_5002796664" evidence="2">
    <location>
        <begin position="23"/>
        <end position="113"/>
    </location>
</feature>
<evidence type="ECO:0000313" key="4">
    <source>
        <dbReference type="Proteomes" id="UP000001036"/>
    </source>
</evidence>
<evidence type="ECO:0000256" key="2">
    <source>
        <dbReference type="SAM" id="SignalP"/>
    </source>
</evidence>
<feature type="signal peptide" evidence="2">
    <location>
        <begin position="1"/>
        <end position="22"/>
    </location>
</feature>
<keyword evidence="4" id="KW-1185">Reference proteome</keyword>
<feature type="region of interest" description="Disordered" evidence="1">
    <location>
        <begin position="91"/>
        <end position="113"/>
    </location>
</feature>
<gene>
    <name evidence="3" type="ordered locus">CJA_0932</name>
</gene>
<dbReference type="RefSeq" id="WP_012486580.1">
    <property type="nucleotide sequence ID" value="NC_010995.1"/>
</dbReference>
<dbReference type="AlphaFoldDB" id="B3PLA8"/>
<evidence type="ECO:0000256" key="1">
    <source>
        <dbReference type="SAM" id="MobiDB-lite"/>
    </source>
</evidence>